<keyword evidence="3" id="KW-0804">Transcription</keyword>
<dbReference type="Pfam" id="PF13412">
    <property type="entry name" value="HTH_24"/>
    <property type="match status" value="1"/>
</dbReference>
<keyword evidence="6" id="KW-1185">Reference proteome</keyword>
<dbReference type="SMART" id="SM00344">
    <property type="entry name" value="HTH_ASNC"/>
    <property type="match status" value="1"/>
</dbReference>
<dbReference type="Pfam" id="PF01037">
    <property type="entry name" value="AsnC_trans_reg"/>
    <property type="match status" value="1"/>
</dbReference>
<proteinExistence type="predicted"/>
<dbReference type="Proteomes" id="UP000646365">
    <property type="component" value="Unassembled WGS sequence"/>
</dbReference>
<reference evidence="5" key="2">
    <citation type="submission" date="2020-09" db="EMBL/GenBank/DDBJ databases">
        <authorList>
            <person name="Sun Q."/>
            <person name="Zhou Y."/>
        </authorList>
    </citation>
    <scope>NUCLEOTIDE SEQUENCE</scope>
    <source>
        <strain evidence="5">CGMCC 1.15725</strain>
    </source>
</reference>
<gene>
    <name evidence="5" type="ORF">GCM10011611_57710</name>
</gene>
<dbReference type="PANTHER" id="PTHR30154:SF34">
    <property type="entry name" value="TRANSCRIPTIONAL REGULATOR AZLB"/>
    <property type="match status" value="1"/>
</dbReference>
<dbReference type="FunFam" id="1.10.10.10:FF:000186">
    <property type="entry name" value="AsnC family transcriptional regulator"/>
    <property type="match status" value="1"/>
</dbReference>
<dbReference type="InterPro" id="IPR019885">
    <property type="entry name" value="Tscrpt_reg_HTH_AsnC-type_CS"/>
</dbReference>
<comment type="caution">
    <text evidence="5">The sequence shown here is derived from an EMBL/GenBank/DDBJ whole genome shotgun (WGS) entry which is preliminary data.</text>
</comment>
<evidence type="ECO:0000256" key="3">
    <source>
        <dbReference type="ARBA" id="ARBA00023163"/>
    </source>
</evidence>
<dbReference type="InterPro" id="IPR000485">
    <property type="entry name" value="AsnC-type_HTH_dom"/>
</dbReference>
<dbReference type="GO" id="GO:0043565">
    <property type="term" value="F:sequence-specific DNA binding"/>
    <property type="evidence" value="ECO:0007669"/>
    <property type="project" value="InterPro"/>
</dbReference>
<dbReference type="PROSITE" id="PS50956">
    <property type="entry name" value="HTH_ASNC_2"/>
    <property type="match status" value="1"/>
</dbReference>
<dbReference type="RefSeq" id="WP_189051654.1">
    <property type="nucleotide sequence ID" value="NZ_BMJQ01000020.1"/>
</dbReference>
<dbReference type="GO" id="GO:0005829">
    <property type="term" value="C:cytosol"/>
    <property type="evidence" value="ECO:0007669"/>
    <property type="project" value="TreeGrafter"/>
</dbReference>
<protein>
    <recommendedName>
        <fullName evidence="4">HTH asnC-type domain-containing protein</fullName>
    </recommendedName>
</protein>
<dbReference type="AlphaFoldDB" id="A0A8J3E6E4"/>
<dbReference type="CDD" id="cd00090">
    <property type="entry name" value="HTH_ARSR"/>
    <property type="match status" value="1"/>
</dbReference>
<organism evidence="5 6">
    <name type="scientific">Aliidongia dinghuensis</name>
    <dbReference type="NCBI Taxonomy" id="1867774"/>
    <lineage>
        <taxon>Bacteria</taxon>
        <taxon>Pseudomonadati</taxon>
        <taxon>Pseudomonadota</taxon>
        <taxon>Alphaproteobacteria</taxon>
        <taxon>Rhodospirillales</taxon>
        <taxon>Dongiaceae</taxon>
        <taxon>Aliidongia</taxon>
    </lineage>
</organism>
<evidence type="ECO:0000313" key="5">
    <source>
        <dbReference type="EMBL" id="GGF43765.1"/>
    </source>
</evidence>
<dbReference type="PROSITE" id="PS00519">
    <property type="entry name" value="HTH_ASNC_1"/>
    <property type="match status" value="1"/>
</dbReference>
<dbReference type="SUPFAM" id="SSF46785">
    <property type="entry name" value="Winged helix' DNA-binding domain"/>
    <property type="match status" value="1"/>
</dbReference>
<keyword evidence="2" id="KW-0238">DNA-binding</keyword>
<dbReference type="EMBL" id="BMJQ01000020">
    <property type="protein sequence ID" value="GGF43765.1"/>
    <property type="molecule type" value="Genomic_DNA"/>
</dbReference>
<sequence length="154" mass="17275">MDGIDSKIIRALQADGRLTNQELSEKVNLSPSPCHRRVRMLEASGIIDGYSARISHRALGMPIMAFITVRLASQKNSMTLFEEAVRRTEEITACYLMSGAQDYILQVFSISLDTYEQFVREKLSELPGIGGWETHFVFGEIKKGGLVPDPRLIK</sequence>
<accession>A0A8J3E6E4</accession>
<reference evidence="5" key="1">
    <citation type="journal article" date="2014" name="Int. J. Syst. Evol. Microbiol.">
        <title>Complete genome sequence of Corynebacterium casei LMG S-19264T (=DSM 44701T), isolated from a smear-ripened cheese.</title>
        <authorList>
            <consortium name="US DOE Joint Genome Institute (JGI-PGF)"/>
            <person name="Walter F."/>
            <person name="Albersmeier A."/>
            <person name="Kalinowski J."/>
            <person name="Ruckert C."/>
        </authorList>
    </citation>
    <scope>NUCLEOTIDE SEQUENCE</scope>
    <source>
        <strain evidence="5">CGMCC 1.15725</strain>
    </source>
</reference>
<dbReference type="PANTHER" id="PTHR30154">
    <property type="entry name" value="LEUCINE-RESPONSIVE REGULATORY PROTEIN"/>
    <property type="match status" value="1"/>
</dbReference>
<dbReference type="Gene3D" id="3.30.70.920">
    <property type="match status" value="1"/>
</dbReference>
<dbReference type="GO" id="GO:0043200">
    <property type="term" value="P:response to amino acid"/>
    <property type="evidence" value="ECO:0007669"/>
    <property type="project" value="TreeGrafter"/>
</dbReference>
<dbReference type="SUPFAM" id="SSF54909">
    <property type="entry name" value="Dimeric alpha+beta barrel"/>
    <property type="match status" value="1"/>
</dbReference>
<dbReference type="Gene3D" id="1.10.10.10">
    <property type="entry name" value="Winged helix-like DNA-binding domain superfamily/Winged helix DNA-binding domain"/>
    <property type="match status" value="1"/>
</dbReference>
<evidence type="ECO:0000259" key="4">
    <source>
        <dbReference type="PROSITE" id="PS50956"/>
    </source>
</evidence>
<dbReference type="GO" id="GO:0006355">
    <property type="term" value="P:regulation of DNA-templated transcription"/>
    <property type="evidence" value="ECO:0007669"/>
    <property type="project" value="UniProtKB-ARBA"/>
</dbReference>
<dbReference type="InterPro" id="IPR011991">
    <property type="entry name" value="ArsR-like_HTH"/>
</dbReference>
<name>A0A8J3E6E4_9PROT</name>
<evidence type="ECO:0000313" key="6">
    <source>
        <dbReference type="Proteomes" id="UP000646365"/>
    </source>
</evidence>
<dbReference type="InterPro" id="IPR036388">
    <property type="entry name" value="WH-like_DNA-bd_sf"/>
</dbReference>
<dbReference type="InterPro" id="IPR019888">
    <property type="entry name" value="Tscrpt_reg_AsnC-like"/>
</dbReference>
<dbReference type="InterPro" id="IPR019887">
    <property type="entry name" value="Tscrpt_reg_AsnC/Lrp_C"/>
</dbReference>
<keyword evidence="1" id="KW-0805">Transcription regulation</keyword>
<dbReference type="PRINTS" id="PR00033">
    <property type="entry name" value="HTHASNC"/>
</dbReference>
<evidence type="ECO:0000256" key="2">
    <source>
        <dbReference type="ARBA" id="ARBA00023125"/>
    </source>
</evidence>
<evidence type="ECO:0000256" key="1">
    <source>
        <dbReference type="ARBA" id="ARBA00023015"/>
    </source>
</evidence>
<dbReference type="InterPro" id="IPR011008">
    <property type="entry name" value="Dimeric_a/b-barrel"/>
</dbReference>
<dbReference type="InterPro" id="IPR036390">
    <property type="entry name" value="WH_DNA-bd_sf"/>
</dbReference>
<feature type="domain" description="HTH asnC-type" evidence="4">
    <location>
        <begin position="1"/>
        <end position="62"/>
    </location>
</feature>